<dbReference type="Pfam" id="PF11927">
    <property type="entry name" value="HODM_asu-like"/>
    <property type="match status" value="2"/>
</dbReference>
<dbReference type="InterPro" id="IPR021848">
    <property type="entry name" value="HODM_asu-like"/>
</dbReference>
<evidence type="ECO:0000313" key="2">
    <source>
        <dbReference type="Proteomes" id="UP000191144"/>
    </source>
</evidence>
<dbReference type="Proteomes" id="UP000191144">
    <property type="component" value="Chromosome A"/>
</dbReference>
<reference evidence="2" key="1">
    <citation type="submission" date="2016-03" db="EMBL/GenBank/DDBJ databases">
        <authorList>
            <person name="Devillers Hugo."/>
        </authorList>
    </citation>
    <scope>NUCLEOTIDE SEQUENCE [LARGE SCALE GENOMIC DNA]</scope>
</reference>
<gene>
    <name evidence="1" type="ORF">LAME_0A06678G</name>
</gene>
<keyword evidence="2" id="KW-1185">Reference proteome</keyword>
<dbReference type="OrthoDB" id="5043642at2759"/>
<organism evidence="1 2">
    <name type="scientific">Lachancea meyersii CBS 8951</name>
    <dbReference type="NCBI Taxonomy" id="1266667"/>
    <lineage>
        <taxon>Eukaryota</taxon>
        <taxon>Fungi</taxon>
        <taxon>Dikarya</taxon>
        <taxon>Ascomycota</taxon>
        <taxon>Saccharomycotina</taxon>
        <taxon>Saccharomycetes</taxon>
        <taxon>Saccharomycetales</taxon>
        <taxon>Saccharomycetaceae</taxon>
        <taxon>Lachancea</taxon>
    </lineage>
</organism>
<proteinExistence type="predicted"/>
<sequence>MLDLSPILGKQVTFPLLCCFSFLLYKDLSSKKKPRVIEQQRPDEEKWEPIALMANEVQPKEMTWDQIKPFPYQPFKAGEYRLNMGVKAIPTQDWLVLDNTYKDRIEAKWEIIRDNYQDVIFYLDPAMESQLASGLEKPVENDDKLHQETLITDRDVAACETALCELYDHVIGFLVRRFPQHFQVLLSPSQDTPGVLYNKIMDEYHPIEPRKYIELPEAQISFLNYRCKEADVIPSEAALSGARRDNVGYRCLVSCTRTRRAHELILALTRLVEEDLLLLLPNDSSQFNNEYVLMVGVFAFAAGFNPRERFLKPLTLVHGPVPDYKVKLQAQMNRFFQMHKMGKVVLRLNFSFQTHNKMYVTDENKGTASEQISAKTLEQLRGGRDLYYRSERQCLIKLGPQSKAMCFSIKSYLWNMADQFLTDDFYSQKAVLQDMYDAVAGMQDNIGQYKRRPEWGPALLDLLQRKMHGNI</sequence>
<accession>A0A1G4IQH9</accession>
<dbReference type="AlphaFoldDB" id="A0A1G4IQH9"/>
<protein>
    <submittedName>
        <fullName evidence="1">LAME_0A06678g1_1</fullName>
    </submittedName>
</protein>
<dbReference type="EMBL" id="LT598483">
    <property type="protein sequence ID" value="SCU78973.1"/>
    <property type="molecule type" value="Genomic_DNA"/>
</dbReference>
<name>A0A1G4IQH9_9SACH</name>
<evidence type="ECO:0000313" key="1">
    <source>
        <dbReference type="EMBL" id="SCU78973.1"/>
    </source>
</evidence>